<evidence type="ECO:0000313" key="10">
    <source>
        <dbReference type="EMBL" id="PXF48005.1"/>
    </source>
</evidence>
<dbReference type="PROSITE" id="PS00973">
    <property type="entry name" value="USP_2"/>
    <property type="match status" value="1"/>
</dbReference>
<dbReference type="PROSITE" id="PS00972">
    <property type="entry name" value="USP_1"/>
    <property type="match status" value="1"/>
</dbReference>
<dbReference type="AlphaFoldDB" id="A0A2V3J107"/>
<feature type="compositionally biased region" description="Basic and acidic residues" evidence="8">
    <location>
        <begin position="665"/>
        <end position="696"/>
    </location>
</feature>
<dbReference type="InterPro" id="IPR018200">
    <property type="entry name" value="USP_CS"/>
</dbReference>
<evidence type="ECO:0000256" key="1">
    <source>
        <dbReference type="ARBA" id="ARBA00000707"/>
    </source>
</evidence>
<keyword evidence="4 7" id="KW-0833">Ubl conjugation pathway</keyword>
<dbReference type="FunFam" id="3.90.70.10:FF:000119">
    <property type="entry name" value="Ubiquitin specific peptidase 36"/>
    <property type="match status" value="1"/>
</dbReference>
<comment type="caution">
    <text evidence="10">The sequence shown here is derived from an EMBL/GenBank/DDBJ whole genome shotgun (WGS) entry which is preliminary data.</text>
</comment>
<feature type="compositionally biased region" description="Low complexity" evidence="8">
    <location>
        <begin position="485"/>
        <end position="495"/>
    </location>
</feature>
<evidence type="ECO:0000256" key="5">
    <source>
        <dbReference type="ARBA" id="ARBA00022801"/>
    </source>
</evidence>
<evidence type="ECO:0000256" key="4">
    <source>
        <dbReference type="ARBA" id="ARBA00022786"/>
    </source>
</evidence>
<feature type="compositionally biased region" description="Polar residues" evidence="8">
    <location>
        <begin position="849"/>
        <end position="863"/>
    </location>
</feature>
<dbReference type="InterPro" id="IPR038765">
    <property type="entry name" value="Papain-like_cys_pep_sf"/>
</dbReference>
<dbReference type="InterPro" id="IPR050164">
    <property type="entry name" value="Peptidase_C19"/>
</dbReference>
<feature type="compositionally biased region" description="Basic and acidic residues" evidence="8">
    <location>
        <begin position="638"/>
        <end position="652"/>
    </location>
</feature>
<evidence type="ECO:0000259" key="9">
    <source>
        <dbReference type="PROSITE" id="PS50235"/>
    </source>
</evidence>
<evidence type="ECO:0000256" key="8">
    <source>
        <dbReference type="SAM" id="MobiDB-lite"/>
    </source>
</evidence>
<sequence>MPRQSGATSVLAMPRLPHTRDPPSAPKSSPGAPTDAVGYAGAWLTPPHPSCISSLPRAHTAGFANLGNTCFLNAALQCLLHTPLTTLLLSAATHDNFTPQTNRFCVFCALQALARQLHTTPSPRVIAPSAFADNARLVCAAFRHGRQEDAHEFVRALLDGMTRAQVFGCAFGRAGGAAVAWHREMNADVHRLFGGVLQSCVHCMECGFKSITTEPFLDLSLEITRVSTVERALDRFCAVETLQGDNRYKCEGCRSLVNAQKRFSVRRAPNVLTLHLKRFDRTRKDARFIAFPNVLDLAPYMYGRPSEATALYKLSAILIHQGTSRQFGHYFAYVRNANGNWSLKDDSTSRTVDLSTVMRQKAYLLFYTRIDDTTWQKGNKPSRSSISISRKNITTNGLTTTKNRNMSENPNLEHENRNADAKHVRTGDKPPPSPTKPALPQADKPSPPHNPSQAATQFNNEEERLLELSEESSEEELVLRRRSKSQSTNKSQSTDSSDRASRKSDSPKQLRVGVTENAKRLLKSPVKALATLTSSRRLSDHKSGKQEESGVRRFLGPVGRRLETSLKSGTNSSVPPSPEKPEKASKSSSLIEPVTKALAPRKLSALSFKRAEDRPRKPKAEQEAVNRRASESATPVEEQVKKVNEKRLDRRVATSLEGFTGKKKSSSDVKEPRRFFSTLRRETKHAAKQEQSATRDSDEDTIPSDPTSSADDDDTRTATPMGSQASAIQTSAPQSSLPNVTRRSSSQESGRRAPAQDVLIAGGSSVQRVMRRVFGLSPPSPRANKNADKNKTEPRSPGIPSKGQQQEKSKQERQVRKPGESDKPEPPTETQSKVQLRRGGGSVEADRIQTGNPKNKQRSSSLFSAEGVNTWDSDLPSTGGDAPSGTLKSFARSKIVKRRRANDALDAEYDRGKPKKARQKVVPVSSLKGKNVFDALAERKR</sequence>
<gene>
    <name evidence="10" type="ORF">BWQ96_02196</name>
</gene>
<dbReference type="EMBL" id="NBIV01000017">
    <property type="protein sequence ID" value="PXF48005.1"/>
    <property type="molecule type" value="Genomic_DNA"/>
</dbReference>
<dbReference type="STRING" id="448386.A0A2V3J107"/>
<feature type="compositionally biased region" description="Basic and acidic residues" evidence="8">
    <location>
        <begin position="609"/>
        <end position="630"/>
    </location>
</feature>
<feature type="compositionally biased region" description="Basic and acidic residues" evidence="8">
    <location>
        <begin position="411"/>
        <end position="428"/>
    </location>
</feature>
<dbReference type="Pfam" id="PF00443">
    <property type="entry name" value="UCH"/>
    <property type="match status" value="1"/>
</dbReference>
<organism evidence="10 11">
    <name type="scientific">Gracilariopsis chorda</name>
    <dbReference type="NCBI Taxonomy" id="448386"/>
    <lineage>
        <taxon>Eukaryota</taxon>
        <taxon>Rhodophyta</taxon>
        <taxon>Florideophyceae</taxon>
        <taxon>Rhodymeniophycidae</taxon>
        <taxon>Gracilariales</taxon>
        <taxon>Gracilariaceae</taxon>
        <taxon>Gracilariopsis</taxon>
    </lineage>
</organism>
<dbReference type="GO" id="GO:0016579">
    <property type="term" value="P:protein deubiquitination"/>
    <property type="evidence" value="ECO:0007669"/>
    <property type="project" value="InterPro"/>
</dbReference>
<dbReference type="PANTHER" id="PTHR24006">
    <property type="entry name" value="UBIQUITIN CARBOXYL-TERMINAL HYDROLASE"/>
    <property type="match status" value="1"/>
</dbReference>
<evidence type="ECO:0000256" key="6">
    <source>
        <dbReference type="ARBA" id="ARBA00022807"/>
    </source>
</evidence>
<keyword evidence="11" id="KW-1185">Reference proteome</keyword>
<dbReference type="GO" id="GO:0004843">
    <property type="term" value="F:cysteine-type deubiquitinase activity"/>
    <property type="evidence" value="ECO:0007669"/>
    <property type="project" value="UniProtKB-UniRule"/>
</dbReference>
<keyword evidence="3 7" id="KW-0645">Protease</keyword>
<feature type="region of interest" description="Disordered" evidence="8">
    <location>
        <begin position="376"/>
        <end position="892"/>
    </location>
</feature>
<feature type="compositionally biased region" description="Polar residues" evidence="8">
    <location>
        <begin position="391"/>
        <end position="410"/>
    </location>
</feature>
<dbReference type="GO" id="GO:0006508">
    <property type="term" value="P:proteolysis"/>
    <property type="evidence" value="ECO:0007669"/>
    <property type="project" value="UniProtKB-KW"/>
</dbReference>
<dbReference type="InterPro" id="IPR001394">
    <property type="entry name" value="Peptidase_C19_UCH"/>
</dbReference>
<evidence type="ECO:0000256" key="7">
    <source>
        <dbReference type="RuleBase" id="RU366025"/>
    </source>
</evidence>
<dbReference type="SUPFAM" id="SSF54001">
    <property type="entry name" value="Cysteine proteinases"/>
    <property type="match status" value="1"/>
</dbReference>
<dbReference type="OrthoDB" id="420187at2759"/>
<feature type="compositionally biased region" description="Basic and acidic residues" evidence="8">
    <location>
        <begin position="805"/>
        <end position="826"/>
    </location>
</feature>
<dbReference type="GO" id="GO:0005829">
    <property type="term" value="C:cytosol"/>
    <property type="evidence" value="ECO:0007669"/>
    <property type="project" value="TreeGrafter"/>
</dbReference>
<accession>A0A2V3J107</accession>
<keyword evidence="6 7" id="KW-0788">Thiol protease</keyword>
<dbReference type="PANTHER" id="PTHR24006:SF758">
    <property type="entry name" value="UBIQUITIN CARBOXYL-TERMINAL HYDROLASE 36"/>
    <property type="match status" value="1"/>
</dbReference>
<feature type="compositionally biased region" description="Basic and acidic residues" evidence="8">
    <location>
        <begin position="537"/>
        <end position="551"/>
    </location>
</feature>
<evidence type="ECO:0000313" key="11">
    <source>
        <dbReference type="Proteomes" id="UP000247409"/>
    </source>
</evidence>
<feature type="compositionally biased region" description="Basic and acidic residues" evidence="8">
    <location>
        <begin position="785"/>
        <end position="794"/>
    </location>
</feature>
<evidence type="ECO:0000256" key="3">
    <source>
        <dbReference type="ARBA" id="ARBA00022670"/>
    </source>
</evidence>
<keyword evidence="5 7" id="KW-0378">Hydrolase</keyword>
<dbReference type="Gene3D" id="3.90.70.10">
    <property type="entry name" value="Cysteine proteinases"/>
    <property type="match status" value="1"/>
</dbReference>
<dbReference type="Proteomes" id="UP000247409">
    <property type="component" value="Unassembled WGS sequence"/>
</dbReference>
<feature type="region of interest" description="Disordered" evidence="8">
    <location>
        <begin position="1"/>
        <end position="39"/>
    </location>
</feature>
<dbReference type="GO" id="GO:0005634">
    <property type="term" value="C:nucleus"/>
    <property type="evidence" value="ECO:0007669"/>
    <property type="project" value="TreeGrafter"/>
</dbReference>
<protein>
    <recommendedName>
        <fullName evidence="7">Ubiquitin carboxyl-terminal hydrolase</fullName>
        <ecNumber evidence="7">3.4.19.12</ecNumber>
    </recommendedName>
</protein>
<comment type="catalytic activity">
    <reaction evidence="1 7">
        <text>Thiol-dependent hydrolysis of ester, thioester, amide, peptide and isopeptide bonds formed by the C-terminal Gly of ubiquitin (a 76-residue protein attached to proteins as an intracellular targeting signal).</text>
        <dbReference type="EC" id="3.4.19.12"/>
    </reaction>
</comment>
<evidence type="ECO:0000256" key="2">
    <source>
        <dbReference type="ARBA" id="ARBA00009085"/>
    </source>
</evidence>
<dbReference type="PROSITE" id="PS50235">
    <property type="entry name" value="USP_3"/>
    <property type="match status" value="1"/>
</dbReference>
<feature type="compositionally biased region" description="Basic and acidic residues" evidence="8">
    <location>
        <begin position="496"/>
        <end position="508"/>
    </location>
</feature>
<name>A0A2V3J107_9FLOR</name>
<feature type="compositionally biased region" description="Polar residues" evidence="8">
    <location>
        <begin position="721"/>
        <end position="748"/>
    </location>
</feature>
<dbReference type="EC" id="3.4.19.12" evidence="7"/>
<dbReference type="InterPro" id="IPR028889">
    <property type="entry name" value="USP"/>
</dbReference>
<reference evidence="10 11" key="1">
    <citation type="journal article" date="2018" name="Mol. Biol. Evol.">
        <title>Analysis of the draft genome of the red seaweed Gracilariopsis chorda provides insights into genome size evolution in Rhodophyta.</title>
        <authorList>
            <person name="Lee J."/>
            <person name="Yang E.C."/>
            <person name="Graf L."/>
            <person name="Yang J.H."/>
            <person name="Qiu H."/>
            <person name="Zel Zion U."/>
            <person name="Chan C.X."/>
            <person name="Stephens T.G."/>
            <person name="Weber A.P.M."/>
            <person name="Boo G.H."/>
            <person name="Boo S.M."/>
            <person name="Kim K.M."/>
            <person name="Shin Y."/>
            <person name="Jung M."/>
            <person name="Lee S.J."/>
            <person name="Yim H.S."/>
            <person name="Lee J.H."/>
            <person name="Bhattacharya D."/>
            <person name="Yoon H.S."/>
        </authorList>
    </citation>
    <scope>NUCLEOTIDE SEQUENCE [LARGE SCALE GENOMIC DNA]</scope>
    <source>
        <strain evidence="10 11">SKKU-2015</strain>
        <tissue evidence="10">Whole body</tissue>
    </source>
</reference>
<feature type="domain" description="USP" evidence="9">
    <location>
        <begin position="61"/>
        <end position="370"/>
    </location>
</feature>
<proteinExistence type="inferred from homology"/>
<comment type="similarity">
    <text evidence="2 7">Belongs to the peptidase C19 family.</text>
</comment>